<dbReference type="EMBL" id="AP026801">
    <property type="protein sequence ID" value="BDR57215.1"/>
    <property type="molecule type" value="Genomic_DNA"/>
</dbReference>
<evidence type="ECO:0000259" key="2">
    <source>
        <dbReference type="Pfam" id="PF22725"/>
    </source>
</evidence>
<accession>A0AAU9D4K1</accession>
<dbReference type="PANTHER" id="PTHR43054">
    <property type="match status" value="1"/>
</dbReference>
<gene>
    <name evidence="3" type="primary">yrbA</name>
    <name evidence="3" type="ORF">KIMC2_17770</name>
</gene>
<dbReference type="PANTHER" id="PTHR43054:SF1">
    <property type="entry name" value="SCYLLO-INOSITOL 2-DEHYDROGENASE (NADP(+)) IOLU"/>
    <property type="match status" value="1"/>
</dbReference>
<sequence length="326" mass="36533">MTYKLGVIGTSWITSQFVEAAQEKNQFSLTAVYSRHLESGQRLVDEFGQGTAFTDLEQFLSSDIDVVYIASPNSLHFSQTKAALLHRKNVICEKPAVADPAQLNEIKEILEADSEIFYFEAQRNLYDPNINIIKDLQEQIGTIDGASLTYMKRSSKFGAVEKGELPNVFSTEFAGGALYDLGVYAVAFAVEQFGKPQKAFYDAKMLDIDHGSDIFGLGLLKYPDFSVEIKIGKSVTSYAPTEIYGEKGTIIITNPADLTEVKLARSSKEIENLSLPTQSNPLSYEANSFYWTMYRNDRIQMFEQFEKTIAVSRILKEMRDCAGIVF</sequence>
<feature type="domain" description="GFO/IDH/MocA-like oxidoreductase" evidence="2">
    <location>
        <begin position="163"/>
        <end position="250"/>
    </location>
</feature>
<proteinExistence type="predicted"/>
<reference evidence="3 4" key="1">
    <citation type="journal article" date="2023" name="Microbiol. Spectr.">
        <title>Symbiosis of Carpenter Bees with Uncharacterized Lactic Acid Bacteria Showing NAD Auxotrophy.</title>
        <authorList>
            <person name="Kawasaki S."/>
            <person name="Ozawa K."/>
            <person name="Mori T."/>
            <person name="Yamamoto A."/>
            <person name="Ito M."/>
            <person name="Ohkuma M."/>
            <person name="Sakamoto M."/>
            <person name="Matsutani M."/>
        </authorList>
    </citation>
    <scope>NUCLEOTIDE SEQUENCE [LARGE SCALE GENOMIC DNA]</scope>
    <source>
        <strain evidence="3 4">KimC2</strain>
    </source>
</reference>
<dbReference type="SUPFAM" id="SSF51735">
    <property type="entry name" value="NAD(P)-binding Rossmann-fold domains"/>
    <property type="match status" value="1"/>
</dbReference>
<dbReference type="SUPFAM" id="SSF55347">
    <property type="entry name" value="Glyceraldehyde-3-phosphate dehydrogenase-like, C-terminal domain"/>
    <property type="match status" value="1"/>
</dbReference>
<evidence type="ECO:0000313" key="4">
    <source>
        <dbReference type="Proteomes" id="UP001321804"/>
    </source>
</evidence>
<organism evidence="3 4">
    <name type="scientific">Xylocopilactobacillus apis</name>
    <dbReference type="NCBI Taxonomy" id="2932183"/>
    <lineage>
        <taxon>Bacteria</taxon>
        <taxon>Bacillati</taxon>
        <taxon>Bacillota</taxon>
        <taxon>Bacilli</taxon>
        <taxon>Lactobacillales</taxon>
        <taxon>Lactobacillaceae</taxon>
        <taxon>Xylocopilactobacillus</taxon>
    </lineage>
</organism>
<name>A0AAU9D4K1_9LACO</name>
<dbReference type="KEGG" id="xak:KIMC2_17770"/>
<dbReference type="AlphaFoldDB" id="A0AAU9D4K1"/>
<dbReference type="RefSeq" id="WP_317696111.1">
    <property type="nucleotide sequence ID" value="NZ_AP026801.1"/>
</dbReference>
<dbReference type="InterPro" id="IPR036291">
    <property type="entry name" value="NAD(P)-bd_dom_sf"/>
</dbReference>
<evidence type="ECO:0000259" key="1">
    <source>
        <dbReference type="Pfam" id="PF01408"/>
    </source>
</evidence>
<dbReference type="GO" id="GO:0000166">
    <property type="term" value="F:nucleotide binding"/>
    <property type="evidence" value="ECO:0007669"/>
    <property type="project" value="InterPro"/>
</dbReference>
<keyword evidence="4" id="KW-1185">Reference proteome</keyword>
<dbReference type="Gene3D" id="3.40.50.720">
    <property type="entry name" value="NAD(P)-binding Rossmann-like Domain"/>
    <property type="match status" value="1"/>
</dbReference>
<dbReference type="Proteomes" id="UP001321804">
    <property type="component" value="Chromosome"/>
</dbReference>
<dbReference type="InterPro" id="IPR055170">
    <property type="entry name" value="GFO_IDH_MocA-like_dom"/>
</dbReference>
<feature type="domain" description="Gfo/Idh/MocA-like oxidoreductase N-terminal" evidence="1">
    <location>
        <begin position="4"/>
        <end position="117"/>
    </location>
</feature>
<dbReference type="Pfam" id="PF01408">
    <property type="entry name" value="GFO_IDH_MocA"/>
    <property type="match status" value="1"/>
</dbReference>
<dbReference type="Gene3D" id="3.30.360.10">
    <property type="entry name" value="Dihydrodipicolinate Reductase, domain 2"/>
    <property type="match status" value="1"/>
</dbReference>
<dbReference type="Pfam" id="PF22725">
    <property type="entry name" value="GFO_IDH_MocA_C3"/>
    <property type="match status" value="1"/>
</dbReference>
<dbReference type="InterPro" id="IPR000683">
    <property type="entry name" value="Gfo/Idh/MocA-like_OxRdtase_N"/>
</dbReference>
<protein>
    <submittedName>
        <fullName evidence="3">Oxidoreductase</fullName>
    </submittedName>
</protein>
<evidence type="ECO:0000313" key="3">
    <source>
        <dbReference type="EMBL" id="BDR57215.1"/>
    </source>
</evidence>